<dbReference type="Proteomes" id="UP000030764">
    <property type="component" value="Unassembled WGS sequence"/>
</dbReference>
<evidence type="ECO:0000313" key="4">
    <source>
        <dbReference type="Proteomes" id="UP000030764"/>
    </source>
</evidence>
<dbReference type="AlphaFoldDB" id="A0A085NH19"/>
<feature type="region of interest" description="Disordered" evidence="1">
    <location>
        <begin position="45"/>
        <end position="81"/>
    </location>
</feature>
<protein>
    <submittedName>
        <fullName evidence="3">Uncharacterized protein</fullName>
    </submittedName>
</protein>
<evidence type="ECO:0000313" key="2">
    <source>
        <dbReference type="EMBL" id="KFD56303.1"/>
    </source>
</evidence>
<dbReference type="Proteomes" id="UP000030758">
    <property type="component" value="Unassembled WGS sequence"/>
</dbReference>
<feature type="non-terminal residue" evidence="3">
    <location>
        <position position="81"/>
    </location>
</feature>
<organism evidence="3">
    <name type="scientific">Trichuris suis</name>
    <name type="common">pig whipworm</name>
    <dbReference type="NCBI Taxonomy" id="68888"/>
    <lineage>
        <taxon>Eukaryota</taxon>
        <taxon>Metazoa</taxon>
        <taxon>Ecdysozoa</taxon>
        <taxon>Nematoda</taxon>
        <taxon>Enoplea</taxon>
        <taxon>Dorylaimia</taxon>
        <taxon>Trichinellida</taxon>
        <taxon>Trichuridae</taxon>
        <taxon>Trichuris</taxon>
    </lineage>
</organism>
<evidence type="ECO:0000313" key="3">
    <source>
        <dbReference type="EMBL" id="KFD68765.1"/>
    </source>
</evidence>
<accession>A0A085NH19</accession>
<dbReference type="EMBL" id="KL367501">
    <property type="protein sequence ID" value="KFD68765.1"/>
    <property type="molecule type" value="Genomic_DNA"/>
</dbReference>
<feature type="compositionally biased region" description="Basic and acidic residues" evidence="1">
    <location>
        <begin position="62"/>
        <end position="72"/>
    </location>
</feature>
<evidence type="ECO:0000256" key="1">
    <source>
        <dbReference type="SAM" id="MobiDB-lite"/>
    </source>
</evidence>
<gene>
    <name evidence="2" type="ORF">M513_02758</name>
    <name evidence="3" type="ORF">M514_02758</name>
</gene>
<name>A0A085NH19_9BILA</name>
<keyword evidence="4" id="KW-1185">Reference proteome</keyword>
<dbReference type="EMBL" id="KL363194">
    <property type="protein sequence ID" value="KFD56303.1"/>
    <property type="molecule type" value="Genomic_DNA"/>
</dbReference>
<proteinExistence type="predicted"/>
<sequence length="81" mass="9258">MDQQIALRKAIFSYAGNGTLEMHELRERRLPEAYAHNLVESYPVEALSRGPTETDDSGNVDQPKRISTDHWKRTQGSLTSW</sequence>
<reference evidence="3 4" key="1">
    <citation type="journal article" date="2014" name="Nat. Genet.">
        <title>Genome and transcriptome of the porcine whipworm Trichuris suis.</title>
        <authorList>
            <person name="Jex A.R."/>
            <person name="Nejsum P."/>
            <person name="Schwarz E.M."/>
            <person name="Hu L."/>
            <person name="Young N.D."/>
            <person name="Hall R.S."/>
            <person name="Korhonen P.K."/>
            <person name="Liao S."/>
            <person name="Thamsborg S."/>
            <person name="Xia J."/>
            <person name="Xu P."/>
            <person name="Wang S."/>
            <person name="Scheerlinck J.P."/>
            <person name="Hofmann A."/>
            <person name="Sternberg P.W."/>
            <person name="Wang J."/>
            <person name="Gasser R.B."/>
        </authorList>
    </citation>
    <scope>NUCLEOTIDE SEQUENCE [LARGE SCALE GENOMIC DNA]</scope>
    <source>
        <strain evidence="3">DCEP-RM93F</strain>
        <strain evidence="2">DCEP-RM93M</strain>
    </source>
</reference>